<comment type="subunit">
    <text evidence="1">Monomer. Associates with 30S ribosomal subunit, binds 16S rRNA.</text>
</comment>
<reference evidence="3" key="1">
    <citation type="submission" date="2020-04" db="EMBL/GenBank/DDBJ databases">
        <authorList>
            <person name="Zhang T."/>
        </authorList>
    </citation>
    <scope>NUCLEOTIDE SEQUENCE</scope>
    <source>
        <strain evidence="3">HKST-UBA01</strain>
    </source>
</reference>
<comment type="subcellular location">
    <subcellularLocation>
        <location evidence="1">Cytoplasm</location>
    </subcellularLocation>
</comment>
<dbReference type="InterPro" id="IPR010914">
    <property type="entry name" value="RsgA_GTPase_dom"/>
</dbReference>
<comment type="function">
    <text evidence="1">One of several proteins that assist in the late maturation steps of the functional core of the 30S ribosomal subunit. Helps release RbfA from mature subunits. May play a role in the assembly of ribosomal proteins into the subunit. Circularly permuted GTPase that catalyzes slow GTP hydrolysis, GTPase activity is stimulated by the 30S ribosomal subunit.</text>
</comment>
<feature type="binding site" evidence="1">
    <location>
        <position position="256"/>
    </location>
    <ligand>
        <name>Zn(2+)</name>
        <dbReference type="ChEBI" id="CHEBI:29105"/>
    </ligand>
</feature>
<dbReference type="GO" id="GO:0005525">
    <property type="term" value="F:GTP binding"/>
    <property type="evidence" value="ECO:0007669"/>
    <property type="project" value="UniProtKB-UniRule"/>
</dbReference>
<dbReference type="Gene3D" id="1.10.40.50">
    <property type="entry name" value="Probable gtpase engc, domain 3"/>
    <property type="match status" value="1"/>
</dbReference>
<organism evidence="3 4">
    <name type="scientific">Eiseniibacteriota bacterium</name>
    <dbReference type="NCBI Taxonomy" id="2212470"/>
    <lineage>
        <taxon>Bacteria</taxon>
        <taxon>Candidatus Eiseniibacteriota</taxon>
    </lineage>
</organism>
<feature type="binding site" evidence="1">
    <location>
        <position position="262"/>
    </location>
    <ligand>
        <name>Zn(2+)</name>
        <dbReference type="ChEBI" id="CHEBI:29105"/>
    </ligand>
</feature>
<proteinExistence type="inferred from homology"/>
<dbReference type="GO" id="GO:0003924">
    <property type="term" value="F:GTPase activity"/>
    <property type="evidence" value="ECO:0007669"/>
    <property type="project" value="UniProtKB-UniRule"/>
</dbReference>
<feature type="binding site" evidence="1">
    <location>
        <begin position="168"/>
        <end position="176"/>
    </location>
    <ligand>
        <name>GTP</name>
        <dbReference type="ChEBI" id="CHEBI:37565"/>
    </ligand>
</feature>
<comment type="similarity">
    <text evidence="1">Belongs to the TRAFAC class YlqF/YawG GTPase family. RsgA subfamily.</text>
</comment>
<evidence type="ECO:0000313" key="4">
    <source>
        <dbReference type="Proteomes" id="UP000697710"/>
    </source>
</evidence>
<keyword evidence="1" id="KW-0690">Ribosome biogenesis</keyword>
<keyword evidence="1" id="KW-0342">GTP-binding</keyword>
<dbReference type="SUPFAM" id="SSF52540">
    <property type="entry name" value="P-loop containing nucleoside triphosphate hydrolases"/>
    <property type="match status" value="1"/>
</dbReference>
<dbReference type="Proteomes" id="UP000697710">
    <property type="component" value="Unassembled WGS sequence"/>
</dbReference>
<dbReference type="InterPro" id="IPR004881">
    <property type="entry name" value="Ribosome_biogen_GTPase_RsgA"/>
</dbReference>
<dbReference type="GO" id="GO:0046872">
    <property type="term" value="F:metal ion binding"/>
    <property type="evidence" value="ECO:0007669"/>
    <property type="project" value="UniProtKB-KW"/>
</dbReference>
<dbReference type="Gene3D" id="3.40.50.300">
    <property type="entry name" value="P-loop containing nucleotide triphosphate hydrolases"/>
    <property type="match status" value="1"/>
</dbReference>
<dbReference type="GO" id="GO:0019843">
    <property type="term" value="F:rRNA binding"/>
    <property type="evidence" value="ECO:0007669"/>
    <property type="project" value="UniProtKB-KW"/>
</dbReference>
<dbReference type="AlphaFoldDB" id="A0A956M029"/>
<keyword evidence="1" id="KW-0694">RNA-binding</keyword>
<feature type="domain" description="EngC GTPase" evidence="2">
    <location>
        <begin position="79"/>
        <end position="224"/>
    </location>
</feature>
<dbReference type="GO" id="GO:0005737">
    <property type="term" value="C:cytoplasm"/>
    <property type="evidence" value="ECO:0007669"/>
    <property type="project" value="UniProtKB-SubCell"/>
</dbReference>
<evidence type="ECO:0000259" key="2">
    <source>
        <dbReference type="PROSITE" id="PS50936"/>
    </source>
</evidence>
<dbReference type="PROSITE" id="PS50936">
    <property type="entry name" value="ENGC_GTPASE"/>
    <property type="match status" value="1"/>
</dbReference>
<sequence length="289" mass="30903">MRPGQVEVALADGVVTAFVPGQLKSGPRNRRHVVAVGDDVRIIAGEGVAVLEAVLPRRNEVARTAPGESRAPIQHVLAANLDWLVVVVCYGRPRFNARGCDRLLVLGEVSRVPPLLVFNKCDQGVMDPDPADLYVTVGYPVLRVSAHTGEGLDELRRHLRGRSSLLLGPSGVGKTSLLNVLAPDADHAVSEISTATGKGVHTTTRTRWVGLPFGGAVIDSPGIRSIQPWGLSADNLAICFPELATRTDCQFRNCRHRSEPGCEITAAVAAGEIAASRYESYLRLLEGAD</sequence>
<comment type="caution">
    <text evidence="3">The sequence shown here is derived from an EMBL/GenBank/DDBJ whole genome shotgun (WGS) entry which is preliminary data.</text>
</comment>
<dbReference type="HAMAP" id="MF_01820">
    <property type="entry name" value="GTPase_RsgA"/>
    <property type="match status" value="1"/>
</dbReference>
<gene>
    <name evidence="1 3" type="primary">rsgA</name>
    <name evidence="3" type="ORF">KC729_10795</name>
</gene>
<reference evidence="3" key="2">
    <citation type="journal article" date="2021" name="Microbiome">
        <title>Successional dynamics and alternative stable states in a saline activated sludge microbial community over 9 years.</title>
        <authorList>
            <person name="Wang Y."/>
            <person name="Ye J."/>
            <person name="Ju F."/>
            <person name="Liu L."/>
            <person name="Boyd J.A."/>
            <person name="Deng Y."/>
            <person name="Parks D.H."/>
            <person name="Jiang X."/>
            <person name="Yin X."/>
            <person name="Woodcroft B.J."/>
            <person name="Tyson G.W."/>
            <person name="Hugenholtz P."/>
            <person name="Polz M.F."/>
            <person name="Zhang T."/>
        </authorList>
    </citation>
    <scope>NUCLEOTIDE SEQUENCE</scope>
    <source>
        <strain evidence="3">HKST-UBA01</strain>
    </source>
</reference>
<dbReference type="EMBL" id="JAGQHR010000314">
    <property type="protein sequence ID" value="MCA9728162.1"/>
    <property type="molecule type" value="Genomic_DNA"/>
</dbReference>
<dbReference type="NCBIfam" id="TIGR00157">
    <property type="entry name" value="ribosome small subunit-dependent GTPase A"/>
    <property type="match status" value="1"/>
</dbReference>
<keyword evidence="1" id="KW-0963">Cytoplasm</keyword>
<evidence type="ECO:0000256" key="1">
    <source>
        <dbReference type="HAMAP-Rule" id="MF_01820"/>
    </source>
</evidence>
<name>A0A956M029_UNCEI</name>
<protein>
    <recommendedName>
        <fullName evidence="1">Small ribosomal subunit biogenesis GTPase RsgA</fullName>
        <ecNumber evidence="1">3.6.1.-</ecNumber>
    </recommendedName>
</protein>
<dbReference type="Pfam" id="PF03193">
    <property type="entry name" value="RsgA_GTPase"/>
    <property type="match status" value="1"/>
</dbReference>
<keyword evidence="1" id="KW-0699">rRNA-binding</keyword>
<dbReference type="PANTHER" id="PTHR32120">
    <property type="entry name" value="SMALL RIBOSOMAL SUBUNIT BIOGENESIS GTPASE RSGA"/>
    <property type="match status" value="1"/>
</dbReference>
<keyword evidence="1" id="KW-0378">Hydrolase</keyword>
<comment type="cofactor">
    <cofactor evidence="1">
        <name>Zn(2+)</name>
        <dbReference type="ChEBI" id="CHEBI:29105"/>
    </cofactor>
    <text evidence="1">Binds 1 zinc ion per subunit.</text>
</comment>
<feature type="binding site" evidence="1">
    <location>
        <position position="249"/>
    </location>
    <ligand>
        <name>Zn(2+)</name>
        <dbReference type="ChEBI" id="CHEBI:29105"/>
    </ligand>
</feature>
<keyword evidence="1" id="KW-0479">Metal-binding</keyword>
<keyword evidence="1" id="KW-0547">Nucleotide-binding</keyword>
<dbReference type="InterPro" id="IPR027417">
    <property type="entry name" value="P-loop_NTPase"/>
</dbReference>
<feature type="binding site" evidence="1">
    <location>
        <position position="254"/>
    </location>
    <ligand>
        <name>Zn(2+)</name>
        <dbReference type="ChEBI" id="CHEBI:29105"/>
    </ligand>
</feature>
<evidence type="ECO:0000313" key="3">
    <source>
        <dbReference type="EMBL" id="MCA9728162.1"/>
    </source>
</evidence>
<dbReference type="EC" id="3.6.1.-" evidence="1"/>
<keyword evidence="1" id="KW-0862">Zinc</keyword>
<dbReference type="GO" id="GO:0042274">
    <property type="term" value="P:ribosomal small subunit biogenesis"/>
    <property type="evidence" value="ECO:0007669"/>
    <property type="project" value="UniProtKB-UniRule"/>
</dbReference>
<accession>A0A956M029</accession>
<feature type="binding site" evidence="1">
    <location>
        <begin position="119"/>
        <end position="122"/>
    </location>
    <ligand>
        <name>GTP</name>
        <dbReference type="ChEBI" id="CHEBI:37565"/>
    </ligand>
</feature>
<dbReference type="PANTHER" id="PTHR32120:SF11">
    <property type="entry name" value="SMALL RIBOSOMAL SUBUNIT BIOGENESIS GTPASE RSGA 1, MITOCHONDRIAL-RELATED"/>
    <property type="match status" value="1"/>
</dbReference>
<dbReference type="CDD" id="cd01854">
    <property type="entry name" value="YjeQ_EngC"/>
    <property type="match status" value="1"/>
</dbReference>